<dbReference type="PANTHER" id="PTHR43976:SF16">
    <property type="entry name" value="SHORT-CHAIN DEHYDROGENASE_REDUCTASE FAMILY PROTEIN"/>
    <property type="match status" value="1"/>
</dbReference>
<reference evidence="5" key="1">
    <citation type="submission" date="2022-06" db="EMBL/GenBank/DDBJ databases">
        <title>Complete genome sequence and characterization of Cupriavidus gilardii QJ1 isolated from contaminating cells.</title>
        <authorList>
            <person name="Qi J."/>
        </authorList>
    </citation>
    <scope>NUCLEOTIDE SEQUENCE</scope>
    <source>
        <strain evidence="5">QJ1</strain>
    </source>
</reference>
<dbReference type="Proteomes" id="UP001056648">
    <property type="component" value="Chromosome 1"/>
</dbReference>
<sequence>MAAIHPNLKEFRMSKTWLITGAARGIGACIAKAALAAGDHVVATGRDPRRIEQALAEHGERLLALRLDVTEPAQARDAVDRAVATFGRIDVLVNNAGYGQLGMFEENSADEVVRQFDTNVHGTLHVTRAVLPVMRRQRAGRIFNLSSIGGMVGFEGASIYCAAKFAVEGFSESLALEVARFGIQVTIVQPGFFRTDFLDGSSVRYGAEAIPDYASASAALRGGYDDYSHRQPGDPDKLARAIVELAGVPQAPLRFAAGTDALGYIGGKLDAARAELEQWKALSASTDHAAQAA</sequence>
<dbReference type="GeneID" id="70687515"/>
<evidence type="ECO:0000256" key="1">
    <source>
        <dbReference type="ARBA" id="ARBA00006484"/>
    </source>
</evidence>
<keyword evidence="6" id="KW-1185">Reference proteome</keyword>
<dbReference type="PRINTS" id="PR00080">
    <property type="entry name" value="SDRFAMILY"/>
</dbReference>
<evidence type="ECO:0000313" key="6">
    <source>
        <dbReference type="Proteomes" id="UP001056648"/>
    </source>
</evidence>
<dbReference type="InterPro" id="IPR020904">
    <property type="entry name" value="Sc_DH/Rdtase_CS"/>
</dbReference>
<dbReference type="CDD" id="cd05374">
    <property type="entry name" value="17beta-HSD-like_SDR_c"/>
    <property type="match status" value="1"/>
</dbReference>
<dbReference type="SMART" id="SM00822">
    <property type="entry name" value="PKS_KR"/>
    <property type="match status" value="1"/>
</dbReference>
<dbReference type="Gene3D" id="3.40.50.720">
    <property type="entry name" value="NAD(P)-binding Rossmann-like Domain"/>
    <property type="match status" value="1"/>
</dbReference>
<dbReference type="InterPro" id="IPR036291">
    <property type="entry name" value="NAD(P)-bd_dom_sf"/>
</dbReference>
<dbReference type="PROSITE" id="PS00061">
    <property type="entry name" value="ADH_SHORT"/>
    <property type="match status" value="1"/>
</dbReference>
<feature type="domain" description="Ketoreductase" evidence="4">
    <location>
        <begin position="15"/>
        <end position="196"/>
    </location>
</feature>
<dbReference type="InterPro" id="IPR002347">
    <property type="entry name" value="SDR_fam"/>
</dbReference>
<keyword evidence="2" id="KW-0560">Oxidoreductase</keyword>
<gene>
    <name evidence="5" type="ORF">NDR89_02790</name>
</gene>
<evidence type="ECO:0000256" key="3">
    <source>
        <dbReference type="RuleBase" id="RU000363"/>
    </source>
</evidence>
<accession>A0ABY4VRN4</accession>
<evidence type="ECO:0000259" key="4">
    <source>
        <dbReference type="SMART" id="SM00822"/>
    </source>
</evidence>
<evidence type="ECO:0000313" key="5">
    <source>
        <dbReference type="EMBL" id="USE77993.1"/>
    </source>
</evidence>
<dbReference type="PRINTS" id="PR00081">
    <property type="entry name" value="GDHRDH"/>
</dbReference>
<dbReference type="NCBIfam" id="NF004824">
    <property type="entry name" value="PRK06180.1"/>
    <property type="match status" value="1"/>
</dbReference>
<dbReference type="RefSeq" id="WP_244959285.1">
    <property type="nucleotide sequence ID" value="NZ_CP054624.1"/>
</dbReference>
<proteinExistence type="inferred from homology"/>
<dbReference type="PANTHER" id="PTHR43976">
    <property type="entry name" value="SHORT CHAIN DEHYDROGENASE"/>
    <property type="match status" value="1"/>
</dbReference>
<dbReference type="InterPro" id="IPR057326">
    <property type="entry name" value="KR_dom"/>
</dbReference>
<evidence type="ECO:0000256" key="2">
    <source>
        <dbReference type="ARBA" id="ARBA00023002"/>
    </source>
</evidence>
<organism evidence="5 6">
    <name type="scientific">Cupriavidus gilardii</name>
    <dbReference type="NCBI Taxonomy" id="82541"/>
    <lineage>
        <taxon>Bacteria</taxon>
        <taxon>Pseudomonadati</taxon>
        <taxon>Pseudomonadota</taxon>
        <taxon>Betaproteobacteria</taxon>
        <taxon>Burkholderiales</taxon>
        <taxon>Burkholderiaceae</taxon>
        <taxon>Cupriavidus</taxon>
    </lineage>
</organism>
<comment type="similarity">
    <text evidence="1 3">Belongs to the short-chain dehydrogenases/reductases (SDR) family.</text>
</comment>
<dbReference type="SUPFAM" id="SSF51735">
    <property type="entry name" value="NAD(P)-binding Rossmann-fold domains"/>
    <property type="match status" value="1"/>
</dbReference>
<protein>
    <submittedName>
        <fullName evidence="5">Oxidoreductase</fullName>
    </submittedName>
</protein>
<dbReference type="Pfam" id="PF00106">
    <property type="entry name" value="adh_short"/>
    <property type="match status" value="1"/>
</dbReference>
<dbReference type="EMBL" id="CP098735">
    <property type="protein sequence ID" value="USE77993.1"/>
    <property type="molecule type" value="Genomic_DNA"/>
</dbReference>
<name>A0ABY4VRN4_9BURK</name>
<dbReference type="InterPro" id="IPR051911">
    <property type="entry name" value="SDR_oxidoreductase"/>
</dbReference>